<evidence type="ECO:0000256" key="3">
    <source>
        <dbReference type="ARBA" id="ARBA00022679"/>
    </source>
</evidence>
<comment type="caution">
    <text evidence="8">The sequence shown here is derived from an EMBL/GenBank/DDBJ whole genome shotgun (WGS) entry which is preliminary data.</text>
</comment>
<dbReference type="Gene3D" id="3.30.1360.60">
    <property type="entry name" value="Glucose permease domain IIB"/>
    <property type="match status" value="1"/>
</dbReference>
<dbReference type="PATRIC" id="fig|1261658.3.peg.1210"/>
<keyword evidence="2" id="KW-0762">Sugar transport</keyword>
<dbReference type="PANTHER" id="PTHR30009:SF20">
    <property type="entry name" value="PTS SYSTEM GLUCOSE-SPECIFIC EIICB COMPONENT-RELATED"/>
    <property type="match status" value="1"/>
</dbReference>
<dbReference type="NCBIfam" id="TIGR00826">
    <property type="entry name" value="EIIB_glc"/>
    <property type="match status" value="1"/>
</dbReference>
<dbReference type="PANTHER" id="PTHR30009">
    <property type="entry name" value="CYTOCHROME C-TYPE SYNTHESIS PROTEIN AND PTS TRANSMEMBRANE COMPONENT"/>
    <property type="match status" value="1"/>
</dbReference>
<dbReference type="GO" id="GO:0009401">
    <property type="term" value="P:phosphoenolpyruvate-dependent sugar phosphotransferase system"/>
    <property type="evidence" value="ECO:0007669"/>
    <property type="project" value="UniProtKB-KW"/>
</dbReference>
<evidence type="ECO:0000256" key="6">
    <source>
        <dbReference type="PROSITE-ProRule" id="PRU00421"/>
    </source>
</evidence>
<dbReference type="GO" id="GO:0008982">
    <property type="term" value="F:protein-N(PI)-phosphohistidine-sugar phosphotransferase activity"/>
    <property type="evidence" value="ECO:0007669"/>
    <property type="project" value="InterPro"/>
</dbReference>
<dbReference type="GO" id="GO:0090563">
    <property type="term" value="F:protein-phosphocysteine-sugar phosphotransferase activity"/>
    <property type="evidence" value="ECO:0007669"/>
    <property type="project" value="TreeGrafter"/>
</dbReference>
<dbReference type="Proteomes" id="UP000078358">
    <property type="component" value="Unassembled WGS sequence"/>
</dbReference>
<dbReference type="RefSeq" id="WP_064318529.1">
    <property type="nucleotide sequence ID" value="NZ_JACI01000002.1"/>
</dbReference>
<feature type="active site" description="Phosphocysteine intermediate; for EIIB activity" evidence="6">
    <location>
        <position position="24"/>
    </location>
</feature>
<evidence type="ECO:0000256" key="1">
    <source>
        <dbReference type="ARBA" id="ARBA00022448"/>
    </source>
</evidence>
<dbReference type="PROSITE" id="PS51098">
    <property type="entry name" value="PTS_EIIB_TYPE_1"/>
    <property type="match status" value="1"/>
</dbReference>
<dbReference type="EMBL" id="JACI01000002">
    <property type="protein sequence ID" value="OAQ13977.1"/>
    <property type="molecule type" value="Genomic_DNA"/>
</dbReference>
<dbReference type="AlphaFoldDB" id="A0A179CWP0"/>
<reference evidence="8 9" key="1">
    <citation type="submission" date="2014-01" db="EMBL/GenBank/DDBJ databases">
        <authorList>
            <person name="Zuccon D."/>
        </authorList>
    </citation>
    <scope>NUCLEOTIDE SEQUENCE [LARGE SCALE GENOMIC DNA]</scope>
    <source>
        <strain evidence="8 9">Y31</strain>
    </source>
</reference>
<organism evidence="8 9">
    <name type="scientific">Bibersteinia trehalosi Y31</name>
    <dbReference type="NCBI Taxonomy" id="1261658"/>
    <lineage>
        <taxon>Bacteria</taxon>
        <taxon>Pseudomonadati</taxon>
        <taxon>Pseudomonadota</taxon>
        <taxon>Gammaproteobacteria</taxon>
        <taxon>Pasteurellales</taxon>
        <taxon>Pasteurellaceae</taxon>
        <taxon>Bibersteinia</taxon>
    </lineage>
</organism>
<evidence type="ECO:0000256" key="4">
    <source>
        <dbReference type="ARBA" id="ARBA00022683"/>
    </source>
</evidence>
<dbReference type="GO" id="GO:0016787">
    <property type="term" value="F:hydrolase activity"/>
    <property type="evidence" value="ECO:0007669"/>
    <property type="project" value="UniProtKB-KW"/>
</dbReference>
<gene>
    <name evidence="8" type="ORF">F480_06130</name>
</gene>
<keyword evidence="8" id="KW-0378">Hydrolase</keyword>
<keyword evidence="1" id="KW-0813">Transport</keyword>
<protein>
    <submittedName>
        <fullName evidence="8">Phosphohydrolase MutT</fullName>
    </submittedName>
</protein>
<dbReference type="InterPro" id="IPR036878">
    <property type="entry name" value="Glu_permease_IIB"/>
</dbReference>
<keyword evidence="4" id="KW-0598">Phosphotransferase system</keyword>
<proteinExistence type="predicted"/>
<feature type="domain" description="PTS EIIB type-1" evidence="7">
    <location>
        <begin position="2"/>
        <end position="79"/>
    </location>
</feature>
<evidence type="ECO:0000259" key="7">
    <source>
        <dbReference type="PROSITE" id="PS51098"/>
    </source>
</evidence>
<dbReference type="SUPFAM" id="SSF55604">
    <property type="entry name" value="Glucose permease domain IIB"/>
    <property type="match status" value="1"/>
</dbReference>
<dbReference type="Pfam" id="PF00367">
    <property type="entry name" value="PTS_EIIB"/>
    <property type="match status" value="1"/>
</dbReference>
<sequence length="79" mass="8758">MSVNVQEIIYALGGVNNIKQVDACLTRLRVKLNDNHALNKSTLKKLGAVDVVKVGDTFQIIFGVESEKYRDAINLILTQ</sequence>
<evidence type="ECO:0000256" key="2">
    <source>
        <dbReference type="ARBA" id="ARBA00022597"/>
    </source>
</evidence>
<dbReference type="GO" id="GO:0005886">
    <property type="term" value="C:plasma membrane"/>
    <property type="evidence" value="ECO:0007669"/>
    <property type="project" value="TreeGrafter"/>
</dbReference>
<accession>A0A179CWP0</accession>
<dbReference type="InterPro" id="IPR050429">
    <property type="entry name" value="PTS_Glucose_EIICBA"/>
</dbReference>
<dbReference type="InterPro" id="IPR001996">
    <property type="entry name" value="PTS_IIB_1"/>
</dbReference>
<dbReference type="InterPro" id="IPR018113">
    <property type="entry name" value="PTrfase_EIIB_Cys"/>
</dbReference>
<evidence type="ECO:0000256" key="5">
    <source>
        <dbReference type="ARBA" id="ARBA00022777"/>
    </source>
</evidence>
<name>A0A179CWP0_BIBTR</name>
<keyword evidence="5" id="KW-0418">Kinase</keyword>
<evidence type="ECO:0000313" key="9">
    <source>
        <dbReference type="Proteomes" id="UP000078358"/>
    </source>
</evidence>
<dbReference type="GO" id="GO:0016301">
    <property type="term" value="F:kinase activity"/>
    <property type="evidence" value="ECO:0007669"/>
    <property type="project" value="UniProtKB-KW"/>
</dbReference>
<keyword evidence="3" id="KW-0808">Transferase</keyword>
<dbReference type="PROSITE" id="PS01035">
    <property type="entry name" value="PTS_EIIB_TYPE_1_CYS"/>
    <property type="match status" value="1"/>
</dbReference>
<evidence type="ECO:0000313" key="8">
    <source>
        <dbReference type="EMBL" id="OAQ13977.1"/>
    </source>
</evidence>